<evidence type="ECO:0000313" key="8">
    <source>
        <dbReference type="EMBL" id="THH32404.1"/>
    </source>
</evidence>
<name>A0A4S4N0L2_9APHY</name>
<evidence type="ECO:0000313" key="9">
    <source>
        <dbReference type="Proteomes" id="UP000308730"/>
    </source>
</evidence>
<reference evidence="8 9" key="1">
    <citation type="submission" date="2019-02" db="EMBL/GenBank/DDBJ databases">
        <title>Genome sequencing of the rare red list fungi Antrodiella citrinella (Flaviporus citrinellus).</title>
        <authorList>
            <person name="Buettner E."/>
            <person name="Kellner H."/>
        </authorList>
    </citation>
    <scope>NUCLEOTIDE SEQUENCE [LARGE SCALE GENOMIC DNA]</scope>
    <source>
        <strain evidence="8 9">DSM 108506</strain>
    </source>
</reference>
<evidence type="ECO:0000256" key="6">
    <source>
        <dbReference type="ARBA" id="ARBA00031849"/>
    </source>
</evidence>
<dbReference type="PANTHER" id="PTHR36091:SF1">
    <property type="entry name" value="ALTERED INHERITANCE OF MITOCHONDRIA PROTEIN 9, MITOCHONDRIAL"/>
    <property type="match status" value="1"/>
</dbReference>
<organism evidence="8 9">
    <name type="scientific">Antrodiella citrinella</name>
    <dbReference type="NCBI Taxonomy" id="2447956"/>
    <lineage>
        <taxon>Eukaryota</taxon>
        <taxon>Fungi</taxon>
        <taxon>Dikarya</taxon>
        <taxon>Basidiomycota</taxon>
        <taxon>Agaricomycotina</taxon>
        <taxon>Agaricomycetes</taxon>
        <taxon>Polyporales</taxon>
        <taxon>Steccherinaceae</taxon>
        <taxon>Antrodiella</taxon>
    </lineage>
</organism>
<feature type="domain" description="Aminoglycoside phosphotransferase" evidence="7">
    <location>
        <begin position="72"/>
        <end position="338"/>
    </location>
</feature>
<gene>
    <name evidence="8" type="ORF">EUX98_g1750</name>
</gene>
<keyword evidence="9" id="KW-1185">Reference proteome</keyword>
<dbReference type="InterPro" id="IPR051035">
    <property type="entry name" value="Mito_inheritance_9"/>
</dbReference>
<keyword evidence="4" id="KW-0809">Transit peptide</keyword>
<keyword evidence="5" id="KW-0496">Mitochondrion</keyword>
<sequence length="547" mass="62072">MLSSLKQHFNRRLLSTDASSPYFTYTSGRWLCNENAQMELRRVVFNVAALQRAAVAAVGANSVTSMTKVGENINRVFLLTFDNGKEAIARLPTPIAGPPGLVTASEVATMDFLRRLRVPVPRILAWNSTSETSDVGAEYIIMEKAEGREATENDVDRSLVIGLAKALKPLADLQFKYHGSIYYKKDVPAGEQSYGDFLLNPPSGVDFSPFVIGPIAQRDWWRDDRAKQKGGHGPWSSAYKYAFAVAHREQLWLDTSAKPYVYDHYLCGLPGQGKIDDHIEILNSYKDLLPYIMPDEPSMASGRLWHPDLHQGNIFLRDTNTVEVASLIDWQGACVGPAFLQLSVPEIIYSNDAPTCMKSSPPLLLDGLNDEDRVDAERRSKAAALHKEFERLAYPELLSLPLRRTCYRLHEMAGYTWQTGALMFRYSLLSLHDRWDELELEPGSCPISFTPSDRDFLDKAFVSYVKCNQLAVDMDKEFGLGECGHFVYKGDPVKDAEEFRRIKEILEERRKEHMQYAPKHEHGQRVRALLWPYRDTLDDHPRTHLLL</sequence>
<accession>A0A4S4N0L2</accession>
<evidence type="ECO:0000256" key="4">
    <source>
        <dbReference type="ARBA" id="ARBA00022946"/>
    </source>
</evidence>
<comment type="subcellular location">
    <subcellularLocation>
        <location evidence="1">Mitochondrion</location>
    </subcellularLocation>
</comment>
<evidence type="ECO:0000256" key="5">
    <source>
        <dbReference type="ARBA" id="ARBA00023128"/>
    </source>
</evidence>
<protein>
    <recommendedName>
        <fullName evidence="3">Altered inheritance of mitochondria protein 9, mitochondrial</fullName>
    </recommendedName>
    <alternativeName>
        <fullName evidence="6">Found in mitochondrial proteome protein 29</fullName>
    </alternativeName>
</protein>
<dbReference type="InterPro" id="IPR011009">
    <property type="entry name" value="Kinase-like_dom_sf"/>
</dbReference>
<comment type="caution">
    <text evidence="8">The sequence shown here is derived from an EMBL/GenBank/DDBJ whole genome shotgun (WGS) entry which is preliminary data.</text>
</comment>
<evidence type="ECO:0000256" key="3">
    <source>
        <dbReference type="ARBA" id="ARBA00016197"/>
    </source>
</evidence>
<dbReference type="InterPro" id="IPR002575">
    <property type="entry name" value="Aminoglycoside_PTrfase"/>
</dbReference>
<evidence type="ECO:0000256" key="2">
    <source>
        <dbReference type="ARBA" id="ARBA00005543"/>
    </source>
</evidence>
<evidence type="ECO:0000256" key="1">
    <source>
        <dbReference type="ARBA" id="ARBA00004173"/>
    </source>
</evidence>
<dbReference type="PANTHER" id="PTHR36091">
    <property type="entry name" value="ALTERED INHERITANCE OF MITOCHONDRIA PROTEIN 9, MITOCHONDRIAL"/>
    <property type="match status" value="1"/>
</dbReference>
<comment type="similarity">
    <text evidence="2">Belongs to the AIM9 family.</text>
</comment>
<dbReference type="Pfam" id="PF01636">
    <property type="entry name" value="APH"/>
    <property type="match status" value="1"/>
</dbReference>
<proteinExistence type="inferred from homology"/>
<evidence type="ECO:0000259" key="7">
    <source>
        <dbReference type="Pfam" id="PF01636"/>
    </source>
</evidence>
<dbReference type="EMBL" id="SGPM01000022">
    <property type="protein sequence ID" value="THH32404.1"/>
    <property type="molecule type" value="Genomic_DNA"/>
</dbReference>
<dbReference type="Proteomes" id="UP000308730">
    <property type="component" value="Unassembled WGS sequence"/>
</dbReference>
<dbReference type="AlphaFoldDB" id="A0A4S4N0L2"/>
<dbReference type="SUPFAM" id="SSF56112">
    <property type="entry name" value="Protein kinase-like (PK-like)"/>
    <property type="match status" value="1"/>
</dbReference>
<dbReference type="GO" id="GO:0005739">
    <property type="term" value="C:mitochondrion"/>
    <property type="evidence" value="ECO:0007669"/>
    <property type="project" value="UniProtKB-SubCell"/>
</dbReference>
<dbReference type="OrthoDB" id="2968323at2759"/>